<feature type="region of interest" description="Disordered" evidence="5">
    <location>
        <begin position="681"/>
        <end position="706"/>
    </location>
</feature>
<dbReference type="Pfam" id="PF11699">
    <property type="entry name" value="CENP-C_C"/>
    <property type="match status" value="1"/>
</dbReference>
<gene>
    <name evidence="7" type="ORF">GDO81_000904</name>
</gene>
<feature type="region of interest" description="Disordered" evidence="5">
    <location>
        <begin position="721"/>
        <end position="743"/>
    </location>
</feature>
<dbReference type="GO" id="GO:0019237">
    <property type="term" value="F:centromeric DNA binding"/>
    <property type="evidence" value="ECO:0007669"/>
    <property type="project" value="InterPro"/>
</dbReference>
<evidence type="ECO:0000259" key="6">
    <source>
        <dbReference type="Pfam" id="PF11699"/>
    </source>
</evidence>
<evidence type="ECO:0000256" key="5">
    <source>
        <dbReference type="SAM" id="MobiDB-lite"/>
    </source>
</evidence>
<dbReference type="InterPro" id="IPR014710">
    <property type="entry name" value="RmlC-like_jellyroll"/>
</dbReference>
<organism evidence="7 8">
    <name type="scientific">Engystomops pustulosus</name>
    <name type="common">Tungara frog</name>
    <name type="synonym">Physalaemus pustulosus</name>
    <dbReference type="NCBI Taxonomy" id="76066"/>
    <lineage>
        <taxon>Eukaryota</taxon>
        <taxon>Metazoa</taxon>
        <taxon>Chordata</taxon>
        <taxon>Craniata</taxon>
        <taxon>Vertebrata</taxon>
        <taxon>Euteleostomi</taxon>
        <taxon>Amphibia</taxon>
        <taxon>Batrachia</taxon>
        <taxon>Anura</taxon>
        <taxon>Neobatrachia</taxon>
        <taxon>Hyloidea</taxon>
        <taxon>Leptodactylidae</taxon>
        <taxon>Leiuperinae</taxon>
        <taxon>Engystomops</taxon>
    </lineage>
</organism>
<feature type="compositionally biased region" description="Polar residues" evidence="5">
    <location>
        <begin position="820"/>
        <end position="832"/>
    </location>
</feature>
<accession>A0AAV7D9M6</accession>
<protein>
    <recommendedName>
        <fullName evidence="6">Mif2/CENP-C cupin domain-containing protein</fullName>
    </recommendedName>
</protein>
<evidence type="ECO:0000313" key="8">
    <source>
        <dbReference type="Proteomes" id="UP000824782"/>
    </source>
</evidence>
<keyword evidence="3" id="KW-0238">DNA-binding</keyword>
<dbReference type="GO" id="GO:0051382">
    <property type="term" value="P:kinetochore assembly"/>
    <property type="evidence" value="ECO:0007669"/>
    <property type="project" value="InterPro"/>
</dbReference>
<dbReference type="PANTHER" id="PTHR16684:SF11">
    <property type="entry name" value="CENTROMERE PROTEIN C"/>
    <property type="match status" value="1"/>
</dbReference>
<feature type="domain" description="Mif2/CENP-C cupin" evidence="6">
    <location>
        <begin position="959"/>
        <end position="1035"/>
    </location>
</feature>
<dbReference type="GO" id="GO:0005634">
    <property type="term" value="C:nucleus"/>
    <property type="evidence" value="ECO:0007669"/>
    <property type="project" value="UniProtKB-SubCell"/>
</dbReference>
<sequence>MSIQCSLNHLKQKYRTRYYGKRGEDIPDLKPGDDAVCFVNNYLKIADDNSDSEDSICTRQSHSSKVAGHLKIGKNTENSQHSSTESCVEVHSKGKEHLMATTVPPAVPNCSKKIEKTAEISYEKLFSDEESDNEGTYVVAKLIEESLAEKNETVNGRVVNNSERPREKLYSSDTSVVQEPSSPTSNIHAKKWLSFKDATLAANNNIFGNVPRTSEEFDNNTQQLRWQECVDHNDPNITYDLHTGAIDNGRLKGTTSSPNLVPWVSPFVKKSNSTTPNRLKDDEPAPIPEIKFFSEAPSSLKKSENVKTSQISSSISERSRPKEHFVNEDNFVIEEENSCNLGPWDLSLKKKKASPSSTKLNEDKPAPTPTKAISAEAPSSLKTKNETVKASRFSNATRERPEDNIVTEDNFVIEEENSCSSNTWIFPFKKKTAYPSSTKPNEDKPERTSSKAISTESPSSMKKKPENVKASRFSNATGERMVNEKKKNNQNARKISFSDLFFKTATAGHTANRLSTVVSEATAPSTTVPEEEFVIEDLADINELKLLTIPIKAKSSQINCVDKKQKSVQHLLKTDKHVNDPGLEVMKATVPEVAEGMEVASSQDPEDVEDIASIHQDAGSPFVNLEENDSNHTVNANSNDMNQGQQLHYIRVTPRKTDDLCSENFLGDLDEKFSIQLRKGKSNVKSTDAVKNTKKSKQTEKKLEEGLEKEEKTKMNVAEMKTKKPSKLVKSSKANHKPESMRDYIPNDLEDEKILEASTTTRALLKRACTIEVKTDLKKRKERNVNGKPLHQSLYNENSDEAQTKIDESLQSKKNAKMKSISTPCPSANNEEGSVFESGPARQRALPLSEMAKAIICGLSFAELESGDNEILVYDDGCDEDEPSFSSEMESSDKEVSNDEDGDEDDTLSVISDKEEELLKLYSIVFDPDTMSDALVDCIAPSARSKFVGTDHCTNWHSFDNSIFTTGKLIIAPKKRSIMDVFRSSIMIYYVEQGEVLLNLYKSERILKNGDFFFVPPGNGCVITNLQDKEAVLIYNFLKMLPTVTQDFTGVA</sequence>
<dbReference type="Gene3D" id="2.60.120.10">
    <property type="entry name" value="Jelly Rolls"/>
    <property type="match status" value="1"/>
</dbReference>
<evidence type="ECO:0000313" key="7">
    <source>
        <dbReference type="EMBL" id="KAG8593609.1"/>
    </source>
</evidence>
<keyword evidence="4" id="KW-0539">Nucleus</keyword>
<evidence type="ECO:0000256" key="1">
    <source>
        <dbReference type="ARBA" id="ARBA00004123"/>
    </source>
</evidence>
<feature type="region of interest" description="Disordered" evidence="5">
    <location>
        <begin position="432"/>
        <end position="473"/>
    </location>
</feature>
<keyword evidence="8" id="KW-1185">Reference proteome</keyword>
<dbReference type="GO" id="GO:0000776">
    <property type="term" value="C:kinetochore"/>
    <property type="evidence" value="ECO:0007669"/>
    <property type="project" value="InterPro"/>
</dbReference>
<dbReference type="SUPFAM" id="SSF51182">
    <property type="entry name" value="RmlC-like cupins"/>
    <property type="match status" value="1"/>
</dbReference>
<feature type="region of interest" description="Disordered" evidence="5">
    <location>
        <begin position="296"/>
        <end position="322"/>
    </location>
</feature>
<comment type="subcellular location">
    <subcellularLocation>
        <location evidence="1">Nucleus</location>
    </subcellularLocation>
</comment>
<dbReference type="GO" id="GO:0051455">
    <property type="term" value="P:spindle attachment to meiosis I kinetochore"/>
    <property type="evidence" value="ECO:0007669"/>
    <property type="project" value="TreeGrafter"/>
</dbReference>
<feature type="region of interest" description="Disordered" evidence="5">
    <location>
        <begin position="344"/>
        <end position="401"/>
    </location>
</feature>
<evidence type="ECO:0000256" key="2">
    <source>
        <dbReference type="ARBA" id="ARBA00010291"/>
    </source>
</evidence>
<dbReference type="InterPro" id="IPR028386">
    <property type="entry name" value="CENP-C/Mif2/cnp3"/>
</dbReference>
<dbReference type="PANTHER" id="PTHR16684">
    <property type="entry name" value="CENTROMERE PROTEIN C"/>
    <property type="match status" value="1"/>
</dbReference>
<dbReference type="AlphaFoldDB" id="A0AAV7D9M6"/>
<proteinExistence type="inferred from homology"/>
<feature type="region of interest" description="Disordered" evidence="5">
    <location>
        <begin position="877"/>
        <end position="906"/>
    </location>
</feature>
<reference evidence="7" key="1">
    <citation type="thesis" date="2020" institute="ProQuest LLC" country="789 East Eisenhower Parkway, Ann Arbor, MI, USA">
        <title>Comparative Genomics and Chromosome Evolution.</title>
        <authorList>
            <person name="Mudd A.B."/>
        </authorList>
    </citation>
    <scope>NUCLEOTIDE SEQUENCE</scope>
    <source>
        <strain evidence="7">237g6f4</strain>
        <tissue evidence="7">Blood</tissue>
    </source>
</reference>
<feature type="compositionally biased region" description="Polar residues" evidence="5">
    <location>
        <begin position="450"/>
        <end position="460"/>
    </location>
</feature>
<feature type="region of interest" description="Disordered" evidence="5">
    <location>
        <begin position="812"/>
        <end position="836"/>
    </location>
</feature>
<name>A0AAV7D9M6_ENGPU</name>
<comment type="similarity">
    <text evidence="2">Belongs to the CENP-C/MIF2 family.</text>
</comment>
<feature type="compositionally biased region" description="Basic and acidic residues" evidence="5">
    <location>
        <begin position="440"/>
        <end position="449"/>
    </location>
</feature>
<comment type="caution">
    <text evidence="7">The sequence shown here is derived from an EMBL/GenBank/DDBJ whole genome shotgun (WGS) entry which is preliminary data.</text>
</comment>
<dbReference type="GO" id="GO:0051315">
    <property type="term" value="P:attachment of mitotic spindle microtubules to kinetochore"/>
    <property type="evidence" value="ECO:0007669"/>
    <property type="project" value="TreeGrafter"/>
</dbReference>
<dbReference type="InterPro" id="IPR025974">
    <property type="entry name" value="Mif2/CENP-C_cupin"/>
</dbReference>
<dbReference type="InterPro" id="IPR011051">
    <property type="entry name" value="RmlC_Cupin_sf"/>
</dbReference>
<feature type="compositionally biased region" description="Basic and acidic residues" evidence="5">
    <location>
        <begin position="697"/>
        <end position="706"/>
    </location>
</feature>
<dbReference type="EMBL" id="WNYA01000001">
    <property type="protein sequence ID" value="KAG8593609.1"/>
    <property type="molecule type" value="Genomic_DNA"/>
</dbReference>
<evidence type="ECO:0000256" key="3">
    <source>
        <dbReference type="ARBA" id="ARBA00023125"/>
    </source>
</evidence>
<dbReference type="Proteomes" id="UP000824782">
    <property type="component" value="Unassembled WGS sequence"/>
</dbReference>
<evidence type="ECO:0000256" key="4">
    <source>
        <dbReference type="ARBA" id="ARBA00023242"/>
    </source>
</evidence>